<evidence type="ECO:0000256" key="1">
    <source>
        <dbReference type="SAM" id="Phobius"/>
    </source>
</evidence>
<dbReference type="PANTHER" id="PTHR38325">
    <property type="entry name" value="MCG55969"/>
    <property type="match status" value="1"/>
</dbReference>
<dbReference type="GeneTree" id="ENSGT00990000203760"/>
<accession>A0A674AX22</accession>
<dbReference type="AlphaFoldDB" id="A0A674AX22"/>
<feature type="transmembrane region" description="Helical" evidence="1">
    <location>
        <begin position="68"/>
        <end position="90"/>
    </location>
</feature>
<sequence length="179" mass="19359">MSTHFSSNLLSHDFSPFKNLVTINTTSDLVVNISSTLSFTKSPLLFNLSSLPTSLSSSPLPLEPHNPLLTIMVVLGLSLLLAGCAIFLAVCRGSSAQTEEDSGGSCSSGESLVCGPSLSSEPQLKLWKRLGSVQRSFTSSFRRPPQRMPEPGHGDDRFDCNLTKALRLDHSPACPWMYC</sequence>
<proteinExistence type="predicted"/>
<name>A0A674AX22_SALTR</name>
<evidence type="ECO:0000313" key="2">
    <source>
        <dbReference type="Ensembl" id="ENSSTUP00000063347.1"/>
    </source>
</evidence>
<protein>
    <submittedName>
        <fullName evidence="2">Uncharacterized protein</fullName>
    </submittedName>
</protein>
<keyword evidence="1" id="KW-0812">Transmembrane</keyword>
<evidence type="ECO:0000313" key="3">
    <source>
        <dbReference type="Proteomes" id="UP000472277"/>
    </source>
</evidence>
<reference evidence="2" key="2">
    <citation type="submission" date="2025-09" db="UniProtKB">
        <authorList>
            <consortium name="Ensembl"/>
        </authorList>
    </citation>
    <scope>IDENTIFICATION</scope>
</reference>
<dbReference type="InterPro" id="IPR039954">
    <property type="entry name" value="DUF5527"/>
</dbReference>
<reference evidence="2" key="1">
    <citation type="submission" date="2025-08" db="UniProtKB">
        <authorList>
            <consortium name="Ensembl"/>
        </authorList>
    </citation>
    <scope>IDENTIFICATION</scope>
</reference>
<dbReference type="InParanoid" id="A0A674AX22"/>
<keyword evidence="3" id="KW-1185">Reference proteome</keyword>
<dbReference type="Proteomes" id="UP000472277">
    <property type="component" value="Chromosome 2"/>
</dbReference>
<keyword evidence="1" id="KW-1133">Transmembrane helix</keyword>
<dbReference type="Ensembl" id="ENSSTUT00000066839.1">
    <property type="protein sequence ID" value="ENSSTUP00000063347.1"/>
    <property type="gene ID" value="ENSSTUG00000027471.1"/>
</dbReference>
<dbReference type="Pfam" id="PF17665">
    <property type="entry name" value="DUF5527"/>
    <property type="match status" value="1"/>
</dbReference>
<keyword evidence="1" id="KW-0472">Membrane</keyword>
<dbReference type="PANTHER" id="PTHR38325:SF1">
    <property type="entry name" value="GENE, 17455-RELATED"/>
    <property type="match status" value="1"/>
</dbReference>
<dbReference type="OMA" id="HECMPYH"/>
<organism evidence="2 3">
    <name type="scientific">Salmo trutta</name>
    <name type="common">Brown trout</name>
    <dbReference type="NCBI Taxonomy" id="8032"/>
    <lineage>
        <taxon>Eukaryota</taxon>
        <taxon>Metazoa</taxon>
        <taxon>Chordata</taxon>
        <taxon>Craniata</taxon>
        <taxon>Vertebrata</taxon>
        <taxon>Euteleostomi</taxon>
        <taxon>Actinopterygii</taxon>
        <taxon>Neopterygii</taxon>
        <taxon>Teleostei</taxon>
        <taxon>Protacanthopterygii</taxon>
        <taxon>Salmoniformes</taxon>
        <taxon>Salmonidae</taxon>
        <taxon>Salmoninae</taxon>
        <taxon>Salmo</taxon>
    </lineage>
</organism>